<proteinExistence type="predicted"/>
<evidence type="ECO:0000313" key="2">
    <source>
        <dbReference type="EMBL" id="SNT72132.1"/>
    </source>
</evidence>
<dbReference type="SUPFAM" id="SSF54427">
    <property type="entry name" value="NTF2-like"/>
    <property type="match status" value="1"/>
</dbReference>
<sequence length="125" mass="14068">MALTEQKFKTWLSAYGRAWEARDGTAFAKLFADNALYYWTPFAEPKKGPAEIAAAFLAASNGQREIDFGARVLYVQAQLGAAHWSCAFTRARTGRRVHLDGVLVVQFDDGGKALSLREWWHTDER</sequence>
<evidence type="ECO:0000313" key="3">
    <source>
        <dbReference type="Proteomes" id="UP000198346"/>
    </source>
</evidence>
<evidence type="ECO:0000259" key="1">
    <source>
        <dbReference type="Pfam" id="PF12680"/>
    </source>
</evidence>
<feature type="domain" description="SnoaL-like" evidence="1">
    <location>
        <begin position="14"/>
        <end position="110"/>
    </location>
</feature>
<accession>A0A239PQB1</accession>
<dbReference type="OrthoDB" id="7845226at2"/>
<name>A0A239PQB1_9PROT</name>
<dbReference type="Proteomes" id="UP000198346">
    <property type="component" value="Unassembled WGS sequence"/>
</dbReference>
<dbReference type="InterPro" id="IPR032710">
    <property type="entry name" value="NTF2-like_dom_sf"/>
</dbReference>
<reference evidence="2 3" key="1">
    <citation type="submission" date="2017-07" db="EMBL/GenBank/DDBJ databases">
        <authorList>
            <person name="Sun Z.S."/>
            <person name="Albrecht U."/>
            <person name="Echele G."/>
            <person name="Lee C.C."/>
        </authorList>
    </citation>
    <scope>NUCLEOTIDE SEQUENCE [LARGE SCALE GENOMIC DNA]</scope>
    <source>
        <strain evidence="2 3">CGMCC 1.12710</strain>
    </source>
</reference>
<keyword evidence="3" id="KW-1185">Reference proteome</keyword>
<organism evidence="2 3">
    <name type="scientific">Amphiplicatus metriothermophilus</name>
    <dbReference type="NCBI Taxonomy" id="1519374"/>
    <lineage>
        <taxon>Bacteria</taxon>
        <taxon>Pseudomonadati</taxon>
        <taxon>Pseudomonadota</taxon>
        <taxon>Alphaproteobacteria</taxon>
        <taxon>Parvularculales</taxon>
        <taxon>Parvularculaceae</taxon>
        <taxon>Amphiplicatus</taxon>
    </lineage>
</organism>
<dbReference type="InterPro" id="IPR037401">
    <property type="entry name" value="SnoaL-like"/>
</dbReference>
<dbReference type="EMBL" id="FZQA01000002">
    <property type="protein sequence ID" value="SNT72132.1"/>
    <property type="molecule type" value="Genomic_DNA"/>
</dbReference>
<gene>
    <name evidence="2" type="ORF">SAMN06297382_1165</name>
</gene>
<dbReference type="RefSeq" id="WP_089411655.1">
    <property type="nucleotide sequence ID" value="NZ_FZQA01000002.1"/>
</dbReference>
<dbReference type="AlphaFoldDB" id="A0A239PQB1"/>
<dbReference type="Gene3D" id="3.10.450.50">
    <property type="match status" value="1"/>
</dbReference>
<protein>
    <submittedName>
        <fullName evidence="2">SnoaL-like domain-containing protein</fullName>
    </submittedName>
</protein>
<dbReference type="Pfam" id="PF12680">
    <property type="entry name" value="SnoaL_2"/>
    <property type="match status" value="1"/>
</dbReference>